<comment type="caution">
    <text evidence="1">The sequence shown here is derived from an EMBL/GenBank/DDBJ whole genome shotgun (WGS) entry which is preliminary data.</text>
</comment>
<dbReference type="InterPro" id="IPR013785">
    <property type="entry name" value="Aldolase_TIM"/>
</dbReference>
<accession>X1SA02</accession>
<organism evidence="1">
    <name type="scientific">marine sediment metagenome</name>
    <dbReference type="NCBI Taxonomy" id="412755"/>
    <lineage>
        <taxon>unclassified sequences</taxon>
        <taxon>metagenomes</taxon>
        <taxon>ecological metagenomes</taxon>
    </lineage>
</organism>
<gene>
    <name evidence="1" type="ORF">S12H4_05546</name>
</gene>
<proteinExistence type="predicted"/>
<dbReference type="EMBL" id="BARW01001851">
    <property type="protein sequence ID" value="GAI64589.1"/>
    <property type="molecule type" value="Genomic_DNA"/>
</dbReference>
<protein>
    <recommendedName>
        <fullName evidence="2">Fructose-bisphosphate aldolase</fullName>
    </recommendedName>
</protein>
<dbReference type="SUPFAM" id="SSF51569">
    <property type="entry name" value="Aldolase"/>
    <property type="match status" value="1"/>
</dbReference>
<evidence type="ECO:0008006" key="2">
    <source>
        <dbReference type="Google" id="ProtNLM"/>
    </source>
</evidence>
<feature type="non-terminal residue" evidence="1">
    <location>
        <position position="1"/>
    </location>
</feature>
<reference evidence="1" key="1">
    <citation type="journal article" date="2014" name="Front. Microbiol.">
        <title>High frequency of phylogenetically diverse reductive dehalogenase-homologous genes in deep subseafloor sedimentary metagenomes.</title>
        <authorList>
            <person name="Kawai M."/>
            <person name="Futagami T."/>
            <person name="Toyoda A."/>
            <person name="Takaki Y."/>
            <person name="Nishi S."/>
            <person name="Hori S."/>
            <person name="Arai W."/>
            <person name="Tsubouchi T."/>
            <person name="Morono Y."/>
            <person name="Uchiyama I."/>
            <person name="Ito T."/>
            <person name="Fujiyama A."/>
            <person name="Inagaki F."/>
            <person name="Takami H."/>
        </authorList>
    </citation>
    <scope>NUCLEOTIDE SEQUENCE</scope>
    <source>
        <strain evidence="1">Expedition CK06-06</strain>
    </source>
</reference>
<evidence type="ECO:0000313" key="1">
    <source>
        <dbReference type="EMBL" id="GAI64589.1"/>
    </source>
</evidence>
<dbReference type="AlphaFoldDB" id="X1SA02"/>
<sequence length="54" mass="5955">SGGPAKGREEVIAEIKQIKEGGGFGSIIGRNSFQRPKEEALDFLNEILKIYMEC</sequence>
<dbReference type="Gene3D" id="3.20.20.70">
    <property type="entry name" value="Aldolase class I"/>
    <property type="match status" value="1"/>
</dbReference>
<name>X1SA02_9ZZZZ</name>